<name>A0A0G0Z1L4_9BACT</name>
<sequence>MSEKTDRLLSQGLNAGFAGGTDMRSDERGGFKIKSSHFDNEDGTYHDEWIADRTGGGQEIVVAEGVTYTRVYAGGTITLEALAEMGISVGDVMASLKKNIIEGGEKTRLFSDYCPEVQGDWQYSYTILEEVPNIPLTLGKEVIKYHGVVVFIHDFLITPVE</sequence>
<accession>A0A0G0Z1L4</accession>
<protein>
    <submittedName>
        <fullName evidence="1">Uncharacterized protein</fullName>
    </submittedName>
</protein>
<dbReference type="EMBL" id="LCDA01000007">
    <property type="protein sequence ID" value="KKS42675.1"/>
    <property type="molecule type" value="Genomic_DNA"/>
</dbReference>
<evidence type="ECO:0000313" key="1">
    <source>
        <dbReference type="EMBL" id="KKS42675.1"/>
    </source>
</evidence>
<dbReference type="Proteomes" id="UP000033854">
    <property type="component" value="Unassembled WGS sequence"/>
</dbReference>
<dbReference type="AlphaFoldDB" id="A0A0G0Z1L4"/>
<evidence type="ECO:0000313" key="2">
    <source>
        <dbReference type="Proteomes" id="UP000033854"/>
    </source>
</evidence>
<reference evidence="1 2" key="1">
    <citation type="journal article" date="2015" name="Nature">
        <title>rRNA introns, odd ribosomes, and small enigmatic genomes across a large radiation of phyla.</title>
        <authorList>
            <person name="Brown C.T."/>
            <person name="Hug L.A."/>
            <person name="Thomas B.C."/>
            <person name="Sharon I."/>
            <person name="Castelle C.J."/>
            <person name="Singh A."/>
            <person name="Wilkins M.J."/>
            <person name="Williams K.H."/>
            <person name="Banfield J.F."/>
        </authorList>
    </citation>
    <scope>NUCLEOTIDE SEQUENCE [LARGE SCALE GENOMIC DNA]</scope>
</reference>
<comment type="caution">
    <text evidence="1">The sequence shown here is derived from an EMBL/GenBank/DDBJ whole genome shotgun (WGS) entry which is preliminary data.</text>
</comment>
<proteinExistence type="predicted"/>
<organism evidence="1 2">
    <name type="scientific">Candidatus Collierbacteria bacterium GW2011_GWA2_42_17</name>
    <dbReference type="NCBI Taxonomy" id="1618378"/>
    <lineage>
        <taxon>Bacteria</taxon>
        <taxon>Candidatus Collieribacteriota</taxon>
    </lineage>
</organism>
<gene>
    <name evidence="1" type="ORF">UV06_C0007G0005</name>
</gene>